<evidence type="ECO:0000256" key="1">
    <source>
        <dbReference type="SAM" id="MobiDB-lite"/>
    </source>
</evidence>
<keyword evidence="2" id="KW-0472">Membrane</keyword>
<reference evidence="4 5" key="1">
    <citation type="submission" date="2024-02" db="EMBL/GenBank/DDBJ databases">
        <title>Chromosome-scale genome assembly of the rough periwinkle Littorina saxatilis.</title>
        <authorList>
            <person name="De Jode A."/>
            <person name="Faria R."/>
            <person name="Formenti G."/>
            <person name="Sims Y."/>
            <person name="Smith T.P."/>
            <person name="Tracey A."/>
            <person name="Wood J.M.D."/>
            <person name="Zagrodzka Z.B."/>
            <person name="Johannesson K."/>
            <person name="Butlin R.K."/>
            <person name="Leder E.H."/>
        </authorList>
    </citation>
    <scope>NUCLEOTIDE SEQUENCE [LARGE SCALE GENOMIC DNA]</scope>
    <source>
        <strain evidence="4">Snail1</strain>
        <tissue evidence="4">Muscle</tissue>
    </source>
</reference>
<feature type="region of interest" description="Disordered" evidence="1">
    <location>
        <begin position="480"/>
        <end position="516"/>
    </location>
</feature>
<sequence length="579" mass="63271">MFSRGICLCYCVVSFFSLSKGQGLRLEPCEDGVFEIVHNSTNNSITCHSGNDNAGRSLTWTLKSRVGVLNISECSEHRWRCSIRLDIDMFEVTPKSTNSSTLVVNTIHSNMDVPAQYVFGWLRSLFDNGTILCTDKRFPDVQEARCATDYIRLPQGVSCSVTLSTATSPWTLAAHCDVSKVFSAMGRYSCRLMLSTDGSSVALGSATNMTTEPIKGDDYVSGSCNMTSILSASSADPRFFVEITPGKKEYEAKRKGTHAIRVPTSATLSHNCSSSVAVGDDIGCTCFAIDAGSPAGLLQWNVSKSDLFLQRNVRREDNGREFTCNLLWNGAIIKSTTFKLNVLYPPLSPLKYNCPPYVIEGSDLDCSCNTSDVGNPPGKLWWNVTKSAQLLRHNIHRNDAGTSFTCNLEWNGNTVKSKMYTLSVVSDSESVQQAHARGLATGVGSVLAVGVLVLVLVSVLLWRRGWVLPEMCSRVLPCTAASSGTKDKGRQEARADKEQPQVVSHTENEGAKAEGFSNVYDTTDVSQIGLQSPYEVLPVKYKPTSAQKKSRKRSGQKKSLSGPEDEGTTYENVQMQRGH</sequence>
<feature type="signal peptide" evidence="3">
    <location>
        <begin position="1"/>
        <end position="23"/>
    </location>
</feature>
<dbReference type="AlphaFoldDB" id="A0AAN9GN93"/>
<evidence type="ECO:0008006" key="6">
    <source>
        <dbReference type="Google" id="ProtNLM"/>
    </source>
</evidence>
<evidence type="ECO:0000256" key="2">
    <source>
        <dbReference type="SAM" id="Phobius"/>
    </source>
</evidence>
<evidence type="ECO:0000313" key="4">
    <source>
        <dbReference type="EMBL" id="KAK7114813.1"/>
    </source>
</evidence>
<name>A0AAN9GN93_9CAEN</name>
<gene>
    <name evidence="4" type="ORF">V1264_000805</name>
</gene>
<dbReference type="EMBL" id="JBAMIC010000001">
    <property type="protein sequence ID" value="KAK7114813.1"/>
    <property type="molecule type" value="Genomic_DNA"/>
</dbReference>
<feature type="compositionally biased region" description="Basic and acidic residues" evidence="1">
    <location>
        <begin position="485"/>
        <end position="499"/>
    </location>
</feature>
<accession>A0AAN9GN93</accession>
<evidence type="ECO:0000256" key="3">
    <source>
        <dbReference type="SAM" id="SignalP"/>
    </source>
</evidence>
<comment type="caution">
    <text evidence="4">The sequence shown here is derived from an EMBL/GenBank/DDBJ whole genome shotgun (WGS) entry which is preliminary data.</text>
</comment>
<dbReference type="Proteomes" id="UP001374579">
    <property type="component" value="Unassembled WGS sequence"/>
</dbReference>
<keyword evidence="3" id="KW-0732">Signal</keyword>
<proteinExistence type="predicted"/>
<keyword evidence="5" id="KW-1185">Reference proteome</keyword>
<feature type="chain" id="PRO_5042826015" description="Ig-like domain-containing protein" evidence="3">
    <location>
        <begin position="24"/>
        <end position="579"/>
    </location>
</feature>
<feature type="transmembrane region" description="Helical" evidence="2">
    <location>
        <begin position="439"/>
        <end position="462"/>
    </location>
</feature>
<keyword evidence="2" id="KW-0812">Transmembrane</keyword>
<evidence type="ECO:0000313" key="5">
    <source>
        <dbReference type="Proteomes" id="UP001374579"/>
    </source>
</evidence>
<keyword evidence="2" id="KW-1133">Transmembrane helix</keyword>
<organism evidence="4 5">
    <name type="scientific">Littorina saxatilis</name>
    <dbReference type="NCBI Taxonomy" id="31220"/>
    <lineage>
        <taxon>Eukaryota</taxon>
        <taxon>Metazoa</taxon>
        <taxon>Spiralia</taxon>
        <taxon>Lophotrochozoa</taxon>
        <taxon>Mollusca</taxon>
        <taxon>Gastropoda</taxon>
        <taxon>Caenogastropoda</taxon>
        <taxon>Littorinimorpha</taxon>
        <taxon>Littorinoidea</taxon>
        <taxon>Littorinidae</taxon>
        <taxon>Littorina</taxon>
    </lineage>
</organism>
<protein>
    <recommendedName>
        <fullName evidence="6">Ig-like domain-containing protein</fullName>
    </recommendedName>
</protein>
<feature type="region of interest" description="Disordered" evidence="1">
    <location>
        <begin position="541"/>
        <end position="579"/>
    </location>
</feature>
<feature type="compositionally biased region" description="Polar residues" evidence="1">
    <location>
        <begin position="569"/>
        <end position="579"/>
    </location>
</feature>